<evidence type="ECO:0000313" key="8">
    <source>
        <dbReference type="EMBL" id="OAN38952.1"/>
    </source>
</evidence>
<dbReference type="EMBL" id="LWCS01000020">
    <property type="protein sequence ID" value="OAN38952.1"/>
    <property type="molecule type" value="Genomic_DNA"/>
</dbReference>
<comment type="caution">
    <text evidence="8">The sequence shown here is derived from an EMBL/GenBank/DDBJ whole genome shotgun (WGS) entry which is preliminary data.</text>
</comment>
<dbReference type="AlphaFoldDB" id="A0A178LWN6"/>
<keyword evidence="2" id="KW-0169">Cobalamin biosynthesis</keyword>
<sequence length="259" mass="27981">MGTPVRVRILGVGMGPQHVTPEVADALRTVDYVLAAEKSDDDRLLAVRRRILQAHPGPSGPAELVTLPDPRRDRSTGLTTAGYESAVSDWHEARAAQYTDLLLDRGGTAAFLVWGDPSLYDSTIRVVDKVRTLLAPKSVDLDYDVLAGISAPQLLAARHRIVLHDVGKPVHVTTGRRLQEAVASGQDNIVAMLNPPPERIDFSGLQDWIIWWGANLGAAGERLLSGRLGDTLPAIAKARADAEAHDGWVMDVFLVRATG</sequence>
<dbReference type="eggNOG" id="COG2243">
    <property type="taxonomic scope" value="Bacteria"/>
</dbReference>
<dbReference type="Gene3D" id="3.30.950.10">
    <property type="entry name" value="Methyltransferase, Cobalt-precorrin-4 Transmethylase, Domain 2"/>
    <property type="match status" value="1"/>
</dbReference>
<dbReference type="InterPro" id="IPR014777">
    <property type="entry name" value="4pyrrole_Mease_sub1"/>
</dbReference>
<dbReference type="STRING" id="912594.AWC12_27690"/>
<dbReference type="PANTHER" id="PTHR43467:SF1">
    <property type="entry name" value="PRECORRIN-6A SYNTHASE [DEACETYLATING]"/>
    <property type="match status" value="1"/>
</dbReference>
<gene>
    <name evidence="8" type="ORF">A4X20_19435</name>
</gene>
<evidence type="ECO:0000313" key="9">
    <source>
        <dbReference type="Proteomes" id="UP000078396"/>
    </source>
</evidence>
<dbReference type="InterPro" id="IPR012797">
    <property type="entry name" value="CobF"/>
</dbReference>
<dbReference type="GO" id="GO:0032259">
    <property type="term" value="P:methylation"/>
    <property type="evidence" value="ECO:0007669"/>
    <property type="project" value="UniProtKB-KW"/>
</dbReference>
<name>A0A178LWN6_MYCIR</name>
<comment type="pathway">
    <text evidence="1">Cofactor biosynthesis; adenosylcobalamin biosynthesis.</text>
</comment>
<feature type="region of interest" description="Disordered" evidence="6">
    <location>
        <begin position="57"/>
        <end position="76"/>
    </location>
</feature>
<dbReference type="PANTHER" id="PTHR43467">
    <property type="entry name" value="COBALT-PRECORRIN-2 C(20)-METHYLTRANSFERASE"/>
    <property type="match status" value="1"/>
</dbReference>
<evidence type="ECO:0000256" key="6">
    <source>
        <dbReference type="SAM" id="MobiDB-lite"/>
    </source>
</evidence>
<dbReference type="Gene3D" id="3.40.1010.10">
    <property type="entry name" value="Cobalt-precorrin-4 Transmethylase, Domain 1"/>
    <property type="match status" value="1"/>
</dbReference>
<dbReference type="NCBIfam" id="TIGR02434">
    <property type="entry name" value="CobF"/>
    <property type="match status" value="1"/>
</dbReference>
<dbReference type="InterPro" id="IPR014776">
    <property type="entry name" value="4pyrrole_Mease_sub2"/>
</dbReference>
<dbReference type="InterPro" id="IPR000878">
    <property type="entry name" value="4pyrrol_Mease"/>
</dbReference>
<protein>
    <submittedName>
        <fullName evidence="8">Precorrin-6A synthase (Deacetylating)</fullName>
    </submittedName>
</protein>
<accession>A0A178LWN6</accession>
<evidence type="ECO:0000256" key="1">
    <source>
        <dbReference type="ARBA" id="ARBA00004953"/>
    </source>
</evidence>
<dbReference type="Pfam" id="PF00590">
    <property type="entry name" value="TP_methylase"/>
    <property type="match status" value="1"/>
</dbReference>
<dbReference type="RefSeq" id="WP_064281602.1">
    <property type="nucleotide sequence ID" value="NZ_LWCS01000020.1"/>
</dbReference>
<organism evidence="8 9">
    <name type="scientific">Mycolicibacterium iranicum</name>
    <name type="common">Mycobacterium iranicum</name>
    <dbReference type="NCBI Taxonomy" id="912594"/>
    <lineage>
        <taxon>Bacteria</taxon>
        <taxon>Bacillati</taxon>
        <taxon>Actinomycetota</taxon>
        <taxon>Actinomycetes</taxon>
        <taxon>Mycobacteriales</taxon>
        <taxon>Mycobacteriaceae</taxon>
        <taxon>Mycolicibacterium</taxon>
    </lineage>
</organism>
<evidence type="ECO:0000256" key="5">
    <source>
        <dbReference type="ARBA" id="ARBA00022691"/>
    </source>
</evidence>
<evidence type="ECO:0000256" key="3">
    <source>
        <dbReference type="ARBA" id="ARBA00022603"/>
    </source>
</evidence>
<dbReference type="InterPro" id="IPR035996">
    <property type="entry name" value="4pyrrol_Methylase_sf"/>
</dbReference>
<dbReference type="CDD" id="cd11643">
    <property type="entry name" value="Precorrin-6A-synthase"/>
    <property type="match status" value="1"/>
</dbReference>
<evidence type="ECO:0000256" key="2">
    <source>
        <dbReference type="ARBA" id="ARBA00022573"/>
    </source>
</evidence>
<dbReference type="GO" id="GO:0043819">
    <property type="term" value="F:precorrin-6A synthase (deacetylating) activity"/>
    <property type="evidence" value="ECO:0007669"/>
    <property type="project" value="InterPro"/>
</dbReference>
<dbReference type="SUPFAM" id="SSF53790">
    <property type="entry name" value="Tetrapyrrole methylase"/>
    <property type="match status" value="1"/>
</dbReference>
<keyword evidence="3" id="KW-0489">Methyltransferase</keyword>
<dbReference type="Proteomes" id="UP000078396">
    <property type="component" value="Unassembled WGS sequence"/>
</dbReference>
<dbReference type="GO" id="GO:0009236">
    <property type="term" value="P:cobalamin biosynthetic process"/>
    <property type="evidence" value="ECO:0007669"/>
    <property type="project" value="UniProtKB-KW"/>
</dbReference>
<keyword evidence="4" id="KW-0808">Transferase</keyword>
<keyword evidence="5" id="KW-0949">S-adenosyl-L-methionine</keyword>
<feature type="domain" description="Tetrapyrrole methylase" evidence="7">
    <location>
        <begin position="9"/>
        <end position="229"/>
    </location>
</feature>
<proteinExistence type="predicted"/>
<dbReference type="OrthoDB" id="9787471at2"/>
<evidence type="ECO:0000259" key="7">
    <source>
        <dbReference type="Pfam" id="PF00590"/>
    </source>
</evidence>
<reference evidence="8 9" key="1">
    <citation type="submission" date="2016-04" db="EMBL/GenBank/DDBJ databases">
        <title>Draft Genome Sequences of Staphylococcus capitis Strain H36, S. capitis Strain H65, S. cohnii Strain H62, S. hominis Strain H69, Mycobacterium iranicum Strain H39, Plantibacter sp. Strain H53, Pseudomonas oryzihabitans Strain H72, and Microbacterium sp. Strain H83, isolated from residential settings.</title>
        <authorList>
            <person name="Lymperopoulou D."/>
            <person name="Adams R.I."/>
            <person name="Lindow S."/>
            <person name="Coil D.A."/>
            <person name="Jospin G."/>
            <person name="Eisen J.A."/>
        </authorList>
    </citation>
    <scope>NUCLEOTIDE SEQUENCE [LARGE SCALE GENOMIC DNA]</scope>
    <source>
        <strain evidence="8 9">H39</strain>
    </source>
</reference>
<evidence type="ECO:0000256" key="4">
    <source>
        <dbReference type="ARBA" id="ARBA00022679"/>
    </source>
</evidence>